<evidence type="ECO:0000313" key="2">
    <source>
        <dbReference type="Proteomes" id="UP001152888"/>
    </source>
</evidence>
<accession>A0A9P0K221</accession>
<dbReference type="Proteomes" id="UP001152888">
    <property type="component" value="Unassembled WGS sequence"/>
</dbReference>
<proteinExistence type="predicted"/>
<name>A0A9P0K221_ACAOB</name>
<gene>
    <name evidence="1" type="ORF">ACAOBT_LOCUS5460</name>
</gene>
<organism evidence="1 2">
    <name type="scientific">Acanthoscelides obtectus</name>
    <name type="common">Bean weevil</name>
    <name type="synonym">Bruchus obtectus</name>
    <dbReference type="NCBI Taxonomy" id="200917"/>
    <lineage>
        <taxon>Eukaryota</taxon>
        <taxon>Metazoa</taxon>
        <taxon>Ecdysozoa</taxon>
        <taxon>Arthropoda</taxon>
        <taxon>Hexapoda</taxon>
        <taxon>Insecta</taxon>
        <taxon>Pterygota</taxon>
        <taxon>Neoptera</taxon>
        <taxon>Endopterygota</taxon>
        <taxon>Coleoptera</taxon>
        <taxon>Polyphaga</taxon>
        <taxon>Cucujiformia</taxon>
        <taxon>Chrysomeloidea</taxon>
        <taxon>Chrysomelidae</taxon>
        <taxon>Bruchinae</taxon>
        <taxon>Bruchini</taxon>
        <taxon>Acanthoscelides</taxon>
    </lineage>
</organism>
<keyword evidence="2" id="KW-1185">Reference proteome</keyword>
<evidence type="ECO:0000313" key="1">
    <source>
        <dbReference type="EMBL" id="CAH1963875.1"/>
    </source>
</evidence>
<dbReference type="AlphaFoldDB" id="A0A9P0K221"/>
<sequence length="34" mass="3831">MRQRVMVQCPIEMENLAELGPVIAESVTVRQTSD</sequence>
<reference evidence="1" key="1">
    <citation type="submission" date="2022-03" db="EMBL/GenBank/DDBJ databases">
        <authorList>
            <person name="Sayadi A."/>
        </authorList>
    </citation>
    <scope>NUCLEOTIDE SEQUENCE</scope>
</reference>
<dbReference type="EMBL" id="CAKOFQ010006711">
    <property type="protein sequence ID" value="CAH1963875.1"/>
    <property type="molecule type" value="Genomic_DNA"/>
</dbReference>
<comment type="caution">
    <text evidence="1">The sequence shown here is derived from an EMBL/GenBank/DDBJ whole genome shotgun (WGS) entry which is preliminary data.</text>
</comment>
<protein>
    <submittedName>
        <fullName evidence="1">Uncharacterized protein</fullName>
    </submittedName>
</protein>